<dbReference type="RefSeq" id="WP_138196221.1">
    <property type="nucleotide sequence ID" value="NZ_VCIW01000015.1"/>
</dbReference>
<dbReference type="Proteomes" id="UP000309676">
    <property type="component" value="Unassembled WGS sequence"/>
</dbReference>
<protein>
    <submittedName>
        <fullName evidence="2">Uncharacterized protein</fullName>
    </submittedName>
</protein>
<organism evidence="2 3">
    <name type="scientific">Paenibacillus antri</name>
    <dbReference type="NCBI Taxonomy" id="2582848"/>
    <lineage>
        <taxon>Bacteria</taxon>
        <taxon>Bacillati</taxon>
        <taxon>Bacillota</taxon>
        <taxon>Bacilli</taxon>
        <taxon>Bacillales</taxon>
        <taxon>Paenibacillaceae</taxon>
        <taxon>Paenibacillus</taxon>
    </lineage>
</organism>
<dbReference type="AlphaFoldDB" id="A0A5R9GAQ6"/>
<proteinExistence type="predicted"/>
<feature type="region of interest" description="Disordered" evidence="1">
    <location>
        <begin position="1"/>
        <end position="22"/>
    </location>
</feature>
<accession>A0A5R9GAQ6</accession>
<dbReference type="EMBL" id="VCIW01000015">
    <property type="protein sequence ID" value="TLS50468.1"/>
    <property type="molecule type" value="Genomic_DNA"/>
</dbReference>
<evidence type="ECO:0000313" key="2">
    <source>
        <dbReference type="EMBL" id="TLS50468.1"/>
    </source>
</evidence>
<dbReference type="OrthoDB" id="2658163at2"/>
<reference evidence="2 3" key="1">
    <citation type="submission" date="2019-05" db="EMBL/GenBank/DDBJ databases">
        <authorList>
            <person name="Narsing Rao M.P."/>
            <person name="Li W.J."/>
        </authorList>
    </citation>
    <scope>NUCLEOTIDE SEQUENCE [LARGE SCALE GENOMIC DNA]</scope>
    <source>
        <strain evidence="2 3">SYSU_K30003</strain>
    </source>
</reference>
<evidence type="ECO:0000313" key="3">
    <source>
        <dbReference type="Proteomes" id="UP000309676"/>
    </source>
</evidence>
<gene>
    <name evidence="2" type="ORF">FE782_20845</name>
</gene>
<name>A0A5R9GAQ6_9BACL</name>
<sequence length="60" mass="6160">MEKQLKEQTAFETGGIPTPAGQENIAATDGIANAVEGILDNIQASIAGDAPVGAKPVRRK</sequence>
<evidence type="ECO:0000256" key="1">
    <source>
        <dbReference type="SAM" id="MobiDB-lite"/>
    </source>
</evidence>
<keyword evidence="3" id="KW-1185">Reference proteome</keyword>
<comment type="caution">
    <text evidence="2">The sequence shown here is derived from an EMBL/GenBank/DDBJ whole genome shotgun (WGS) entry which is preliminary data.</text>
</comment>